<dbReference type="OrthoDB" id="10394059at2759"/>
<keyword evidence="1" id="KW-0472">Membrane</keyword>
<evidence type="ECO:0000313" key="3">
    <source>
        <dbReference type="Proteomes" id="UP001153678"/>
    </source>
</evidence>
<evidence type="ECO:0000313" key="2">
    <source>
        <dbReference type="EMBL" id="CAI2166917.1"/>
    </source>
</evidence>
<keyword evidence="1" id="KW-1133">Transmembrane helix</keyword>
<evidence type="ECO:0000256" key="1">
    <source>
        <dbReference type="SAM" id="Phobius"/>
    </source>
</evidence>
<protein>
    <submittedName>
        <fullName evidence="2">19277_t:CDS:1</fullName>
    </submittedName>
</protein>
<organism evidence="2 3">
    <name type="scientific">Funneliformis geosporum</name>
    <dbReference type="NCBI Taxonomy" id="1117311"/>
    <lineage>
        <taxon>Eukaryota</taxon>
        <taxon>Fungi</taxon>
        <taxon>Fungi incertae sedis</taxon>
        <taxon>Mucoromycota</taxon>
        <taxon>Glomeromycotina</taxon>
        <taxon>Glomeromycetes</taxon>
        <taxon>Glomerales</taxon>
        <taxon>Glomeraceae</taxon>
        <taxon>Funneliformis</taxon>
    </lineage>
</organism>
<sequence>MSSSNFTIAEFHTLTEISTLTGGILIFLIGKNVTTFVVLLKLLDFASDVALLINIGNTYPDLFFPSCMTLAAPALINLLVVLGVMIQQTQQTNRRDFRDWLRENIIMTTIITILSMVDIVIMKLLVDITKFDPEVRKWLLRVGIFNIIKYMPQIVILVSKYIII</sequence>
<proteinExistence type="predicted"/>
<feature type="transmembrane region" description="Helical" evidence="1">
    <location>
        <begin position="20"/>
        <end position="43"/>
    </location>
</feature>
<gene>
    <name evidence="2" type="ORF">FWILDA_LOCUS2811</name>
</gene>
<name>A0A9W4WRM0_9GLOM</name>
<feature type="transmembrane region" description="Helical" evidence="1">
    <location>
        <begin position="138"/>
        <end position="163"/>
    </location>
</feature>
<dbReference type="AlphaFoldDB" id="A0A9W4WRM0"/>
<dbReference type="Proteomes" id="UP001153678">
    <property type="component" value="Unassembled WGS sequence"/>
</dbReference>
<comment type="caution">
    <text evidence="2">The sequence shown here is derived from an EMBL/GenBank/DDBJ whole genome shotgun (WGS) entry which is preliminary data.</text>
</comment>
<feature type="transmembrane region" description="Helical" evidence="1">
    <location>
        <begin position="63"/>
        <end position="84"/>
    </location>
</feature>
<dbReference type="EMBL" id="CAMKVN010000345">
    <property type="protein sequence ID" value="CAI2166917.1"/>
    <property type="molecule type" value="Genomic_DNA"/>
</dbReference>
<accession>A0A9W4WRM0</accession>
<keyword evidence="1" id="KW-0812">Transmembrane</keyword>
<keyword evidence="3" id="KW-1185">Reference proteome</keyword>
<reference evidence="2" key="1">
    <citation type="submission" date="2022-08" db="EMBL/GenBank/DDBJ databases">
        <authorList>
            <person name="Kallberg Y."/>
            <person name="Tangrot J."/>
            <person name="Rosling A."/>
        </authorList>
    </citation>
    <scope>NUCLEOTIDE SEQUENCE</scope>
    <source>
        <strain evidence="2">Wild A</strain>
    </source>
</reference>
<feature type="transmembrane region" description="Helical" evidence="1">
    <location>
        <begin position="105"/>
        <end position="126"/>
    </location>
</feature>